<dbReference type="InterPro" id="IPR004244">
    <property type="entry name" value="Transposase_22"/>
</dbReference>
<dbReference type="EMBL" id="CAKOES020000581">
    <property type="protein sequence ID" value="CAH2330355.1"/>
    <property type="molecule type" value="Genomic_DNA"/>
</dbReference>
<reference evidence="2" key="1">
    <citation type="submission" date="2022-03" db="EMBL/GenBank/DDBJ databases">
        <authorList>
            <person name="Alioto T."/>
            <person name="Alioto T."/>
            <person name="Gomez Garrido J."/>
        </authorList>
    </citation>
    <scope>NUCLEOTIDE SEQUENCE</scope>
</reference>
<dbReference type="Gene3D" id="3.30.70.1820">
    <property type="entry name" value="L1 transposable element, RRM domain"/>
    <property type="match status" value="1"/>
</dbReference>
<name>A0AAD1WV38_PELCU</name>
<dbReference type="Proteomes" id="UP001295444">
    <property type="component" value="Unassembled WGS sequence"/>
</dbReference>
<protein>
    <recommendedName>
        <fullName evidence="4">L1 transposable element RRM domain-containing protein</fullName>
    </recommendedName>
</protein>
<organism evidence="2 3">
    <name type="scientific">Pelobates cultripes</name>
    <name type="common">Western spadefoot toad</name>
    <dbReference type="NCBI Taxonomy" id="61616"/>
    <lineage>
        <taxon>Eukaryota</taxon>
        <taxon>Metazoa</taxon>
        <taxon>Chordata</taxon>
        <taxon>Craniata</taxon>
        <taxon>Vertebrata</taxon>
        <taxon>Euteleostomi</taxon>
        <taxon>Amphibia</taxon>
        <taxon>Batrachia</taxon>
        <taxon>Anura</taxon>
        <taxon>Pelobatoidea</taxon>
        <taxon>Pelobatidae</taxon>
        <taxon>Pelobates</taxon>
    </lineage>
</organism>
<feature type="coiled-coil region" evidence="1">
    <location>
        <begin position="33"/>
        <end position="60"/>
    </location>
</feature>
<accession>A0AAD1WV38</accession>
<gene>
    <name evidence="2" type="ORF">PECUL_23A033870</name>
</gene>
<comment type="caution">
    <text evidence="2">The sequence shown here is derived from an EMBL/GenBank/DDBJ whole genome shotgun (WGS) entry which is preliminary data.</text>
</comment>
<evidence type="ECO:0000256" key="1">
    <source>
        <dbReference type="SAM" id="Coils"/>
    </source>
</evidence>
<evidence type="ECO:0008006" key="4">
    <source>
        <dbReference type="Google" id="ProtNLM"/>
    </source>
</evidence>
<dbReference type="PANTHER" id="PTHR11505">
    <property type="entry name" value="L1 TRANSPOSABLE ELEMENT-RELATED"/>
    <property type="match status" value="1"/>
</dbReference>
<keyword evidence="3" id="KW-1185">Reference proteome</keyword>
<sequence>VDTIQIKERVFRIEEKLEHNEMTQIDSTKTETLACMQKKITSLELKMNDMEDKARRKNLQIRGIPESKTREKLVEYLIELFNQIGIQEEIRSANTEWVHRLIKPSGIAEAHPRDVIIRFAMYGVKQKIVEAARSLGPNDQRLKTLTFSRDMSCKTSQRRRSFKPALDRLKDK</sequence>
<keyword evidence="1" id="KW-0175">Coiled coil</keyword>
<feature type="non-terminal residue" evidence="2">
    <location>
        <position position="1"/>
    </location>
</feature>
<evidence type="ECO:0000313" key="3">
    <source>
        <dbReference type="Proteomes" id="UP001295444"/>
    </source>
</evidence>
<dbReference type="AlphaFoldDB" id="A0AAD1WV38"/>
<evidence type="ECO:0000313" key="2">
    <source>
        <dbReference type="EMBL" id="CAH2330355.1"/>
    </source>
</evidence>
<proteinExistence type="predicted"/>